<evidence type="ECO:0000256" key="3">
    <source>
        <dbReference type="ARBA" id="ARBA00022729"/>
    </source>
</evidence>
<dbReference type="InterPro" id="IPR033985">
    <property type="entry name" value="SusD-like_N"/>
</dbReference>
<evidence type="ECO:0000313" key="10">
    <source>
        <dbReference type="Proteomes" id="UP000636004"/>
    </source>
</evidence>
<evidence type="ECO:0000259" key="7">
    <source>
        <dbReference type="Pfam" id="PF07980"/>
    </source>
</evidence>
<evidence type="ECO:0000256" key="5">
    <source>
        <dbReference type="ARBA" id="ARBA00023237"/>
    </source>
</evidence>
<dbReference type="SUPFAM" id="SSF48452">
    <property type="entry name" value="TPR-like"/>
    <property type="match status" value="1"/>
</dbReference>
<evidence type="ECO:0000256" key="4">
    <source>
        <dbReference type="ARBA" id="ARBA00023136"/>
    </source>
</evidence>
<keyword evidence="4" id="KW-0472">Membrane</keyword>
<evidence type="ECO:0000256" key="2">
    <source>
        <dbReference type="ARBA" id="ARBA00006275"/>
    </source>
</evidence>
<dbReference type="GO" id="GO:0009279">
    <property type="term" value="C:cell outer membrane"/>
    <property type="evidence" value="ECO:0007669"/>
    <property type="project" value="UniProtKB-SubCell"/>
</dbReference>
<dbReference type="Pfam" id="PF14322">
    <property type="entry name" value="SusD-like_3"/>
    <property type="match status" value="1"/>
</dbReference>
<evidence type="ECO:0000256" key="1">
    <source>
        <dbReference type="ARBA" id="ARBA00004442"/>
    </source>
</evidence>
<protein>
    <submittedName>
        <fullName evidence="9">Membrane protein</fullName>
    </submittedName>
</protein>
<feature type="chain" id="PRO_5037311160" evidence="6">
    <location>
        <begin position="30"/>
        <end position="527"/>
    </location>
</feature>
<feature type="domain" description="RagB/SusD" evidence="7">
    <location>
        <begin position="268"/>
        <end position="527"/>
    </location>
</feature>
<keyword evidence="10" id="KW-1185">Reference proteome</keyword>
<organism evidence="9 10">
    <name type="scientific">Algibacter mikhailovii</name>
    <dbReference type="NCBI Taxonomy" id="425498"/>
    <lineage>
        <taxon>Bacteria</taxon>
        <taxon>Pseudomonadati</taxon>
        <taxon>Bacteroidota</taxon>
        <taxon>Flavobacteriia</taxon>
        <taxon>Flavobacteriales</taxon>
        <taxon>Flavobacteriaceae</taxon>
        <taxon>Algibacter</taxon>
    </lineage>
</organism>
<comment type="caution">
    <text evidence="9">The sequence shown here is derived from an EMBL/GenBank/DDBJ whole genome shotgun (WGS) entry which is preliminary data.</text>
</comment>
<proteinExistence type="inferred from homology"/>
<keyword evidence="5" id="KW-0998">Cell outer membrane</keyword>
<feature type="domain" description="SusD-like N-terminal" evidence="8">
    <location>
        <begin position="79"/>
        <end position="230"/>
    </location>
</feature>
<comment type="subcellular location">
    <subcellularLocation>
        <location evidence="1">Cell outer membrane</location>
    </subcellularLocation>
</comment>
<comment type="similarity">
    <text evidence="2">Belongs to the SusD family.</text>
</comment>
<dbReference type="EMBL" id="BMWZ01000007">
    <property type="protein sequence ID" value="GGZ89113.1"/>
    <property type="molecule type" value="Genomic_DNA"/>
</dbReference>
<evidence type="ECO:0000256" key="6">
    <source>
        <dbReference type="SAM" id="SignalP"/>
    </source>
</evidence>
<dbReference type="InterPro" id="IPR011990">
    <property type="entry name" value="TPR-like_helical_dom_sf"/>
</dbReference>
<dbReference type="Pfam" id="PF07980">
    <property type="entry name" value="SusD_RagB"/>
    <property type="match status" value="1"/>
</dbReference>
<name>A0A918RB65_9FLAO</name>
<keyword evidence="3 6" id="KW-0732">Signal</keyword>
<evidence type="ECO:0000259" key="8">
    <source>
        <dbReference type="Pfam" id="PF14322"/>
    </source>
</evidence>
<dbReference type="InterPro" id="IPR012944">
    <property type="entry name" value="SusD_RagB_dom"/>
</dbReference>
<accession>A0A918RB65</accession>
<dbReference type="Proteomes" id="UP000636004">
    <property type="component" value="Unassembled WGS sequence"/>
</dbReference>
<feature type="signal peptide" evidence="6">
    <location>
        <begin position="1"/>
        <end position="29"/>
    </location>
</feature>
<reference evidence="9" key="1">
    <citation type="journal article" date="2014" name="Int. J. Syst. Evol. Microbiol.">
        <title>Complete genome sequence of Corynebacterium casei LMG S-19264T (=DSM 44701T), isolated from a smear-ripened cheese.</title>
        <authorList>
            <consortium name="US DOE Joint Genome Institute (JGI-PGF)"/>
            <person name="Walter F."/>
            <person name="Albersmeier A."/>
            <person name="Kalinowski J."/>
            <person name="Ruckert C."/>
        </authorList>
    </citation>
    <scope>NUCLEOTIDE SEQUENCE</scope>
    <source>
        <strain evidence="9">KCTC 12710</strain>
    </source>
</reference>
<reference evidence="9" key="2">
    <citation type="submission" date="2020-09" db="EMBL/GenBank/DDBJ databases">
        <authorList>
            <person name="Sun Q."/>
            <person name="Kim S."/>
        </authorList>
    </citation>
    <scope>NUCLEOTIDE SEQUENCE</scope>
    <source>
        <strain evidence="9">KCTC 12710</strain>
    </source>
</reference>
<dbReference type="AlphaFoldDB" id="A0A918RB65"/>
<dbReference type="Gene3D" id="1.25.40.390">
    <property type="match status" value="1"/>
</dbReference>
<evidence type="ECO:0000313" key="9">
    <source>
        <dbReference type="EMBL" id="GGZ89113.1"/>
    </source>
</evidence>
<gene>
    <name evidence="9" type="ORF">GCM10007028_29150</name>
</gene>
<sequence length="527" mass="59401">MQNMKKNRIQTITKGMLALLALFALNTNCSDEILNQSNPNILSPASFWQTADDAKKGIIGAYSPFVAITYYSRFEVFLSDYRDDVVNGYNTSDRTAAGYFSATADRNAPRWTWEAQYRGVARANDVLFNVPNIDMDATDKENILGEAYFIRAYNYFQLLNNFLNVPLITVPIAQIEAPDLLPQAPPASVWAQIEEDLKMAQSKLPAAWPADDLGRVTIGSATGMLGKIYLYQGKYAEAKAEFAKVMDGSYELMDDYAHNFTEEFENNKESLFEIQLVADGNQGWGADNANSGSGSAYQADLAPVGYTNQNTMRVNQWALDLFLDEQTTNGEVDPRTYTTFFWNYPDSTQYQGKFLKSRTYLNVSYGDAYDPSETTIYGNKYADWEYNGKSQSRDGGWHASGNNLRILRYADILLMFAEAEFMLNGSTQAALDAINEVRARVDLAPHTSITMQDIDDERVKEMTFERTRYFDLLRWGRVKSRIVDNPEFKSESGGTGSYKPGREYLAIPLTELDGNNNDEGFKQNPGY</sequence>